<dbReference type="VEuPathDB" id="FungiDB:VP01_609g5"/>
<dbReference type="AlphaFoldDB" id="A0A0L6UHX6"/>
<evidence type="ECO:0008006" key="3">
    <source>
        <dbReference type="Google" id="ProtNLM"/>
    </source>
</evidence>
<reference evidence="1 2" key="1">
    <citation type="submission" date="2015-08" db="EMBL/GenBank/DDBJ databases">
        <title>Next Generation Sequencing and Analysis of the Genome of Puccinia sorghi L Schw, the Causal Agent of Maize Common Rust.</title>
        <authorList>
            <person name="Rochi L."/>
            <person name="Burguener G."/>
            <person name="Darino M."/>
            <person name="Turjanski A."/>
            <person name="Kreff E."/>
            <person name="Dieguez M.J."/>
            <person name="Sacco F."/>
        </authorList>
    </citation>
    <scope>NUCLEOTIDE SEQUENCE [LARGE SCALE GENOMIC DNA]</scope>
    <source>
        <strain evidence="1 2">RO10H11247</strain>
    </source>
</reference>
<organism evidence="1 2">
    <name type="scientific">Puccinia sorghi</name>
    <dbReference type="NCBI Taxonomy" id="27349"/>
    <lineage>
        <taxon>Eukaryota</taxon>
        <taxon>Fungi</taxon>
        <taxon>Dikarya</taxon>
        <taxon>Basidiomycota</taxon>
        <taxon>Pucciniomycotina</taxon>
        <taxon>Pucciniomycetes</taxon>
        <taxon>Pucciniales</taxon>
        <taxon>Pucciniaceae</taxon>
        <taxon>Puccinia</taxon>
    </lineage>
</organism>
<evidence type="ECO:0000313" key="1">
    <source>
        <dbReference type="EMBL" id="KNZ47842.1"/>
    </source>
</evidence>
<keyword evidence="2" id="KW-1185">Reference proteome</keyword>
<comment type="caution">
    <text evidence="1">The sequence shown here is derived from an EMBL/GenBank/DDBJ whole genome shotgun (WGS) entry which is preliminary data.</text>
</comment>
<name>A0A0L6UHX6_9BASI</name>
<dbReference type="Proteomes" id="UP000037035">
    <property type="component" value="Unassembled WGS sequence"/>
</dbReference>
<accession>A0A0L6UHX6</accession>
<sequence length="77" mass="8624">MHGFWMADLLEYVGYSKTLPVLFYFSKDYLARSPSSCAAEKTFSSAADVLLQWCGSLKPQCGVPFAIKLQNHIAQVF</sequence>
<proteinExistence type="predicted"/>
<dbReference type="OrthoDB" id="3264316at2759"/>
<dbReference type="EMBL" id="LAVV01011385">
    <property type="protein sequence ID" value="KNZ47842.1"/>
    <property type="molecule type" value="Genomic_DNA"/>
</dbReference>
<protein>
    <recommendedName>
        <fullName evidence="3">HAT C-terminal dimerisation domain-containing protein</fullName>
    </recommendedName>
</protein>
<evidence type="ECO:0000313" key="2">
    <source>
        <dbReference type="Proteomes" id="UP000037035"/>
    </source>
</evidence>
<gene>
    <name evidence="1" type="ORF">VP01_609g5</name>
</gene>